<reference evidence="1 2" key="1">
    <citation type="submission" date="2020-05" db="EMBL/GenBank/DDBJ databases">
        <title>Identification and distribution of gene clusters putatively required for synthesis of sphingolipid metabolism inhibitors in phylogenetically diverse species of the filamentous fungus Fusarium.</title>
        <authorList>
            <person name="Kim H.-S."/>
            <person name="Busman M."/>
            <person name="Brown D.W."/>
            <person name="Divon H."/>
            <person name="Uhlig S."/>
            <person name="Proctor R.H."/>
        </authorList>
    </citation>
    <scope>NUCLEOTIDE SEQUENCE [LARGE SCALE GENOMIC DNA]</scope>
    <source>
        <strain evidence="1 2">NRRL 53147</strain>
    </source>
</reference>
<gene>
    <name evidence="1" type="ORF">FMEXI_929</name>
</gene>
<evidence type="ECO:0000313" key="1">
    <source>
        <dbReference type="EMBL" id="KAF5556876.1"/>
    </source>
</evidence>
<protein>
    <submittedName>
        <fullName evidence="1">Uncharacterized protein</fullName>
    </submittedName>
</protein>
<proteinExistence type="predicted"/>
<keyword evidence="2" id="KW-1185">Reference proteome</keyword>
<dbReference type="Proteomes" id="UP000522262">
    <property type="component" value="Unassembled WGS sequence"/>
</dbReference>
<evidence type="ECO:0000313" key="2">
    <source>
        <dbReference type="Proteomes" id="UP000522262"/>
    </source>
</evidence>
<name>A0A8H5JPI9_9HYPO</name>
<comment type="caution">
    <text evidence="1">The sequence shown here is derived from an EMBL/GenBank/DDBJ whole genome shotgun (WGS) entry which is preliminary data.</text>
</comment>
<organism evidence="1 2">
    <name type="scientific">Fusarium mexicanum</name>
    <dbReference type="NCBI Taxonomy" id="751941"/>
    <lineage>
        <taxon>Eukaryota</taxon>
        <taxon>Fungi</taxon>
        <taxon>Dikarya</taxon>
        <taxon>Ascomycota</taxon>
        <taxon>Pezizomycotina</taxon>
        <taxon>Sordariomycetes</taxon>
        <taxon>Hypocreomycetidae</taxon>
        <taxon>Hypocreales</taxon>
        <taxon>Nectriaceae</taxon>
        <taxon>Fusarium</taxon>
        <taxon>Fusarium fujikuroi species complex</taxon>
    </lineage>
</organism>
<dbReference type="AlphaFoldDB" id="A0A8H5JPI9"/>
<accession>A0A8H5JPI9</accession>
<sequence>MAESQIRPLFESHPDIYQRFLDQFDYTVRHLNDPIRCRRGRAPSSILLSRMLKFGIQTNDTWRHEILPELIDLSDDAGKEKRVGQLKYSPLASPWHSEDEDSIDPVPLRPTTIEDYFRSLKPFQLEEYYSLHYIMLRKFSGDHNMGYEEAHKEAYNRTSEQYWEWRNRTVCREYMQLTITRRDEAITARSEPTSDYEIESEDGMDIDDEDVAWSPVDEMFGLEVYGEPQGWLQKSKKRLFDDDDEANYDVTNKRGKFTHW</sequence>
<dbReference type="EMBL" id="JAAOAM010000024">
    <property type="protein sequence ID" value="KAF5556876.1"/>
    <property type="molecule type" value="Genomic_DNA"/>
</dbReference>